<evidence type="ECO:0000313" key="2">
    <source>
        <dbReference type="EMBL" id="BCO28938.1"/>
    </source>
</evidence>
<organism evidence="2 3">
    <name type="scientific">Rhodoferax lithotrophicus</name>
    <dbReference type="NCBI Taxonomy" id="2798804"/>
    <lineage>
        <taxon>Bacteria</taxon>
        <taxon>Pseudomonadati</taxon>
        <taxon>Pseudomonadota</taxon>
        <taxon>Betaproteobacteria</taxon>
        <taxon>Burkholderiales</taxon>
        <taxon>Comamonadaceae</taxon>
        <taxon>Rhodoferax</taxon>
    </lineage>
</organism>
<protein>
    <submittedName>
        <fullName evidence="2">2'-hydroxybiphenyl-2-sulfinate desulfinase</fullName>
    </submittedName>
</protein>
<keyword evidence="3" id="KW-1185">Reference proteome</keyword>
<gene>
    <name evidence="2" type="ORF">MIZ03_3848</name>
</gene>
<proteinExistence type="predicted"/>
<reference evidence="2 3" key="1">
    <citation type="journal article" date="2021" name="Microbiol. Spectr.">
        <title>A Single Bacterium Capable of Oxidation and Reduction of Iron at Circumneutral pH.</title>
        <authorList>
            <person name="Kato S."/>
            <person name="Ohkuma M."/>
        </authorList>
    </citation>
    <scope>NUCLEOTIDE SEQUENCE [LARGE SCALE GENOMIC DNA]</scope>
    <source>
        <strain evidence="2 3">MIZ03</strain>
    </source>
</reference>
<evidence type="ECO:0000259" key="1">
    <source>
        <dbReference type="Pfam" id="PF09084"/>
    </source>
</evidence>
<evidence type="ECO:0000313" key="3">
    <source>
        <dbReference type="Proteomes" id="UP000824366"/>
    </source>
</evidence>
<feature type="domain" description="SsuA/THI5-like" evidence="1">
    <location>
        <begin position="43"/>
        <end position="287"/>
    </location>
</feature>
<sequence>MVSIFRGYRNWMKKLKPSPPDEPMTGHTLWYTRCPVPSPLGLAVQLGWLDEAFQKAGVAVQSVLDSPQQSVRGSHFSHHLPWSVRQGGNIPALWARAHGASTRLLGLSWTDEFQAIITVGNTHIGQARDLRGRRLALPRRPSDQIDFHGATALKGIWSALTTAGLDLKDVELVDCTNHETALLATTQANLFGLRRRQPYFQELAALAKGEADAMFVKGAEGIFIANLIGAQLVVQTGQHPDPIIRVNNGCPRTLTVDNALVQERPDIVARLVSLVDRAGQWADEHPADTLRFVAREMGCSEEAVLASNGPDLHTTLGLGLIQEQVDALAFFQHFLFEHDFIPNDFSVTDWVYLTA</sequence>
<dbReference type="Pfam" id="PF09084">
    <property type="entry name" value="NMT1"/>
    <property type="match status" value="1"/>
</dbReference>
<dbReference type="Gene3D" id="3.40.190.10">
    <property type="entry name" value="Periplasmic binding protein-like II"/>
    <property type="match status" value="1"/>
</dbReference>
<name>A0ABM7MRE2_9BURK</name>
<dbReference type="InterPro" id="IPR015168">
    <property type="entry name" value="SsuA/THI5"/>
</dbReference>
<dbReference type="Gene3D" id="3.40.190.270">
    <property type="match status" value="1"/>
</dbReference>
<dbReference type="EMBL" id="AP024238">
    <property type="protein sequence ID" value="BCO28938.1"/>
    <property type="molecule type" value="Genomic_DNA"/>
</dbReference>
<dbReference type="Proteomes" id="UP000824366">
    <property type="component" value="Chromosome"/>
</dbReference>
<dbReference type="SUPFAM" id="SSF53850">
    <property type="entry name" value="Periplasmic binding protein-like II"/>
    <property type="match status" value="1"/>
</dbReference>
<accession>A0ABM7MRE2</accession>